<gene>
    <name evidence="2" type="ORF">ACFPZN_10000</name>
</gene>
<keyword evidence="1" id="KW-0812">Transmembrane</keyword>
<accession>A0ABW0ZRP4</accession>
<keyword evidence="3" id="KW-1185">Reference proteome</keyword>
<evidence type="ECO:0000313" key="2">
    <source>
        <dbReference type="EMBL" id="MFC5745939.1"/>
    </source>
</evidence>
<organism evidence="2 3">
    <name type="scientific">Actinomadura rugatobispora</name>
    <dbReference type="NCBI Taxonomy" id="1994"/>
    <lineage>
        <taxon>Bacteria</taxon>
        <taxon>Bacillati</taxon>
        <taxon>Actinomycetota</taxon>
        <taxon>Actinomycetes</taxon>
        <taxon>Streptosporangiales</taxon>
        <taxon>Thermomonosporaceae</taxon>
        <taxon>Actinomadura</taxon>
    </lineage>
</organism>
<dbReference type="RefSeq" id="WP_378281559.1">
    <property type="nucleotide sequence ID" value="NZ_JBHSON010000011.1"/>
</dbReference>
<sequence length="92" mass="9333">MKKTLTICYGALAFVATLLAAVLAVVFLAALAVGGSAGAALSDLGATIADWSILVAAFAVLLGLISIYVSGEHALTTRGDRREPEPDDPSTT</sequence>
<protein>
    <submittedName>
        <fullName evidence="2">Uncharacterized protein</fullName>
    </submittedName>
</protein>
<proteinExistence type="predicted"/>
<evidence type="ECO:0000313" key="3">
    <source>
        <dbReference type="Proteomes" id="UP001596074"/>
    </source>
</evidence>
<keyword evidence="1" id="KW-0472">Membrane</keyword>
<keyword evidence="1" id="KW-1133">Transmembrane helix</keyword>
<evidence type="ECO:0000256" key="1">
    <source>
        <dbReference type="SAM" id="Phobius"/>
    </source>
</evidence>
<reference evidence="3" key="1">
    <citation type="journal article" date="2019" name="Int. J. Syst. Evol. Microbiol.">
        <title>The Global Catalogue of Microorganisms (GCM) 10K type strain sequencing project: providing services to taxonomists for standard genome sequencing and annotation.</title>
        <authorList>
            <consortium name="The Broad Institute Genomics Platform"/>
            <consortium name="The Broad Institute Genome Sequencing Center for Infectious Disease"/>
            <person name="Wu L."/>
            <person name="Ma J."/>
        </authorList>
    </citation>
    <scope>NUCLEOTIDE SEQUENCE [LARGE SCALE GENOMIC DNA]</scope>
    <source>
        <strain evidence="3">KCTC 42087</strain>
    </source>
</reference>
<dbReference type="Proteomes" id="UP001596074">
    <property type="component" value="Unassembled WGS sequence"/>
</dbReference>
<feature type="transmembrane region" description="Helical" evidence="1">
    <location>
        <begin position="51"/>
        <end position="71"/>
    </location>
</feature>
<name>A0ABW0ZRP4_9ACTN</name>
<dbReference type="EMBL" id="JBHSON010000011">
    <property type="protein sequence ID" value="MFC5745939.1"/>
    <property type="molecule type" value="Genomic_DNA"/>
</dbReference>
<comment type="caution">
    <text evidence="2">The sequence shown here is derived from an EMBL/GenBank/DDBJ whole genome shotgun (WGS) entry which is preliminary data.</text>
</comment>
<feature type="transmembrane region" description="Helical" evidence="1">
    <location>
        <begin position="7"/>
        <end position="31"/>
    </location>
</feature>